<evidence type="ECO:0000256" key="5">
    <source>
        <dbReference type="ARBA" id="ARBA00022723"/>
    </source>
</evidence>
<dbReference type="Proteomes" id="UP000476176">
    <property type="component" value="Unassembled WGS sequence"/>
</dbReference>
<dbReference type="AlphaFoldDB" id="A0A6A3XQM9"/>
<evidence type="ECO:0000313" key="26">
    <source>
        <dbReference type="Proteomes" id="UP000441208"/>
    </source>
</evidence>
<evidence type="ECO:0000256" key="2">
    <source>
        <dbReference type="ARBA" id="ARBA00002904"/>
    </source>
</evidence>
<evidence type="ECO:0000256" key="4">
    <source>
        <dbReference type="ARBA" id="ARBA00012925"/>
    </source>
</evidence>
<dbReference type="SMART" id="SM01057">
    <property type="entry name" value="Carb_anhydrase"/>
    <property type="match status" value="1"/>
</dbReference>
<evidence type="ECO:0000259" key="10">
    <source>
        <dbReference type="PROSITE" id="PS51144"/>
    </source>
</evidence>
<name>A0A6A3XQM9_9STRA</name>
<evidence type="ECO:0000256" key="6">
    <source>
        <dbReference type="ARBA" id="ARBA00022833"/>
    </source>
</evidence>
<evidence type="ECO:0000313" key="25">
    <source>
        <dbReference type="Proteomes" id="UP000440732"/>
    </source>
</evidence>
<evidence type="ECO:0000313" key="20">
    <source>
        <dbReference type="EMBL" id="KAE9333558.1"/>
    </source>
</evidence>
<dbReference type="Proteomes" id="UP000429523">
    <property type="component" value="Unassembled WGS sequence"/>
</dbReference>
<keyword evidence="9" id="KW-0732">Signal</keyword>
<evidence type="ECO:0000256" key="9">
    <source>
        <dbReference type="RuleBase" id="RU367011"/>
    </source>
</evidence>
<dbReference type="EMBL" id="QXGA01000862">
    <property type="protein sequence ID" value="KAE9138089.1"/>
    <property type="molecule type" value="Genomic_DNA"/>
</dbReference>
<dbReference type="InterPro" id="IPR001148">
    <property type="entry name" value="CA_dom"/>
</dbReference>
<dbReference type="EMBL" id="QXGF01000974">
    <property type="protein sequence ID" value="KAE8933801.1"/>
    <property type="molecule type" value="Genomic_DNA"/>
</dbReference>
<evidence type="ECO:0000313" key="23">
    <source>
        <dbReference type="Proteomes" id="UP000437068"/>
    </source>
</evidence>
<dbReference type="Proteomes" id="UP000460718">
    <property type="component" value="Unassembled WGS sequence"/>
</dbReference>
<dbReference type="InterPro" id="IPR023561">
    <property type="entry name" value="Carbonic_anhydrase_a-class"/>
</dbReference>
<dbReference type="EMBL" id="QXFW01000876">
    <property type="protein sequence ID" value="KAE9001092.1"/>
    <property type="molecule type" value="Genomic_DNA"/>
</dbReference>
<evidence type="ECO:0000256" key="3">
    <source>
        <dbReference type="ARBA" id="ARBA00010718"/>
    </source>
</evidence>
<dbReference type="InterPro" id="IPR018338">
    <property type="entry name" value="Carbonic_anhydrase_a-class_CS"/>
</dbReference>
<evidence type="ECO:0000313" key="29">
    <source>
        <dbReference type="Proteomes" id="UP000486351"/>
    </source>
</evidence>
<comment type="caution">
    <text evidence="16">The sequence shown here is derived from an EMBL/GenBank/DDBJ whole genome shotgun (WGS) entry which is preliminary data.</text>
</comment>
<dbReference type="OrthoDB" id="429145at2759"/>
<sequence>MIGQMSRLLVLAAGLIVSSQSLSSLPTKWGYKETTADELGPEDWKVSYPNCGGSHQSPIDFPMSEISHIEFWDMDRPPLRCGGDCAKFSLKKLEDVYKWEIQNDQHCTVKSVNVHNREYTLLQFHLHATSEHTVNNYHYDAELHFVHKDISGSGNLLVMGIFLHAEEGAAHNRFINNLLGDMAVDDETLDLQESDLNYADMLNGLVGKSHLINYSGSLTTPPCSENVDWWVLHTPMSISFDDLDKIEKLYSELSSTKDASNNRPPQPLNDREITYYYRRPRIEQRCCDEGQAVIADDFKEELEVN</sequence>
<comment type="function">
    <text evidence="2 9">Reversible hydration of carbon dioxide.</text>
</comment>
<proteinExistence type="inferred from homology"/>
<evidence type="ECO:0000256" key="8">
    <source>
        <dbReference type="ARBA" id="ARBA00048348"/>
    </source>
</evidence>
<dbReference type="EMBL" id="QXGE01000890">
    <property type="protein sequence ID" value="KAE9301620.1"/>
    <property type="molecule type" value="Genomic_DNA"/>
</dbReference>
<evidence type="ECO:0000313" key="13">
    <source>
        <dbReference type="EMBL" id="KAE9101047.1"/>
    </source>
</evidence>
<feature type="signal peptide" evidence="9">
    <location>
        <begin position="1"/>
        <end position="23"/>
    </location>
</feature>
<dbReference type="EMBL" id="QXFZ01000929">
    <property type="protein sequence ID" value="KAE9101047.1"/>
    <property type="molecule type" value="Genomic_DNA"/>
</dbReference>
<keyword evidence="6 9" id="KW-0862">Zinc</keyword>
<feature type="domain" description="Alpha-carbonic anhydrase" evidence="10">
    <location>
        <begin position="27"/>
        <end position="277"/>
    </location>
</feature>
<accession>A0A6A3XQM9</accession>
<evidence type="ECO:0000256" key="7">
    <source>
        <dbReference type="ARBA" id="ARBA00023239"/>
    </source>
</evidence>
<evidence type="ECO:0000313" key="19">
    <source>
        <dbReference type="EMBL" id="KAE9301620.1"/>
    </source>
</evidence>
<keyword evidence="7 9" id="KW-0456">Lyase</keyword>
<comment type="similarity">
    <text evidence="3 9">Belongs to the alpha-carbonic anhydrase family.</text>
</comment>
<dbReference type="Proteomes" id="UP000440367">
    <property type="component" value="Unassembled WGS sequence"/>
</dbReference>
<dbReference type="Proteomes" id="UP000488956">
    <property type="component" value="Unassembled WGS sequence"/>
</dbReference>
<dbReference type="PROSITE" id="PS51144">
    <property type="entry name" value="ALPHA_CA_2"/>
    <property type="match status" value="1"/>
</dbReference>
<dbReference type="CDD" id="cd03124">
    <property type="entry name" value="alpha_CA_prokaryotic_like"/>
    <property type="match status" value="1"/>
</dbReference>
<keyword evidence="22" id="KW-1185">Reference proteome</keyword>
<dbReference type="InterPro" id="IPR041891">
    <property type="entry name" value="Alpha_CA_prokaryot-like"/>
</dbReference>
<evidence type="ECO:0000313" key="28">
    <source>
        <dbReference type="Proteomes" id="UP000476176"/>
    </source>
</evidence>
<dbReference type="Proteomes" id="UP000486351">
    <property type="component" value="Unassembled WGS sequence"/>
</dbReference>
<gene>
    <name evidence="19" type="ORF">PF001_g14369</name>
    <name evidence="18" type="ORF">PF002_g16404</name>
    <name evidence="17" type="ORF">PF004_g14103</name>
    <name evidence="16" type="ORF">PF005_g14870</name>
    <name evidence="15" type="ORF">PF006_g14037</name>
    <name evidence="13" type="ORF">PF007_g15297</name>
    <name evidence="20" type="ORF">PF008_g14387</name>
    <name evidence="11" type="ORF">PF009_g16204</name>
    <name evidence="14" type="ORF">PF010_g14539</name>
    <name evidence="12" type="ORF">PF011_g13897</name>
</gene>
<evidence type="ECO:0000313" key="24">
    <source>
        <dbReference type="Proteomes" id="UP000440367"/>
    </source>
</evidence>
<comment type="cofactor">
    <cofactor evidence="1 9">
        <name>Zn(2+)</name>
        <dbReference type="ChEBI" id="CHEBI:29105"/>
    </cofactor>
</comment>
<evidence type="ECO:0000313" key="18">
    <source>
        <dbReference type="EMBL" id="KAE9218753.1"/>
    </source>
</evidence>
<dbReference type="Proteomes" id="UP000433483">
    <property type="component" value="Unassembled WGS sequence"/>
</dbReference>
<evidence type="ECO:0000256" key="1">
    <source>
        <dbReference type="ARBA" id="ARBA00001947"/>
    </source>
</evidence>
<evidence type="ECO:0000313" key="12">
    <source>
        <dbReference type="EMBL" id="KAE9001092.1"/>
    </source>
</evidence>
<dbReference type="PROSITE" id="PS00162">
    <property type="entry name" value="ALPHA_CA_1"/>
    <property type="match status" value="1"/>
</dbReference>
<protein>
    <recommendedName>
        <fullName evidence="4 9">Carbonic anhydrase</fullName>
        <ecNumber evidence="4 9">4.2.1.1</ecNumber>
    </recommendedName>
</protein>
<evidence type="ECO:0000313" key="15">
    <source>
        <dbReference type="EMBL" id="KAE9138089.1"/>
    </source>
</evidence>
<dbReference type="InterPro" id="IPR036398">
    <property type="entry name" value="CA_dom_sf"/>
</dbReference>
<dbReference type="PANTHER" id="PTHR18952">
    <property type="entry name" value="CARBONIC ANHYDRASE"/>
    <property type="match status" value="1"/>
</dbReference>
<dbReference type="Pfam" id="PF00194">
    <property type="entry name" value="Carb_anhydrase"/>
    <property type="match status" value="1"/>
</dbReference>
<dbReference type="EMBL" id="QXFX01000904">
    <property type="protein sequence ID" value="KAE9101167.1"/>
    <property type="molecule type" value="Genomic_DNA"/>
</dbReference>
<dbReference type="EMBL" id="QXFY01000888">
    <property type="protein sequence ID" value="KAE9333558.1"/>
    <property type="molecule type" value="Genomic_DNA"/>
</dbReference>
<dbReference type="Gene3D" id="3.10.200.10">
    <property type="entry name" value="Alpha carbonic anhydrase"/>
    <property type="match status" value="1"/>
</dbReference>
<feature type="chain" id="PRO_5033918126" description="Carbonic anhydrase" evidence="9">
    <location>
        <begin position="24"/>
        <end position="305"/>
    </location>
</feature>
<dbReference type="Proteomes" id="UP000441208">
    <property type="component" value="Unassembled WGS sequence"/>
</dbReference>
<dbReference type="PANTHER" id="PTHR18952:SF265">
    <property type="entry name" value="CARBONIC ANHYDRASE"/>
    <property type="match status" value="1"/>
</dbReference>
<evidence type="ECO:0000313" key="11">
    <source>
        <dbReference type="EMBL" id="KAE8933801.1"/>
    </source>
</evidence>
<dbReference type="EMBL" id="QXGC01000886">
    <property type="protein sequence ID" value="KAE9217612.1"/>
    <property type="molecule type" value="Genomic_DNA"/>
</dbReference>
<comment type="catalytic activity">
    <reaction evidence="8 9">
        <text>hydrogencarbonate + H(+) = CO2 + H2O</text>
        <dbReference type="Rhea" id="RHEA:10748"/>
        <dbReference type="ChEBI" id="CHEBI:15377"/>
        <dbReference type="ChEBI" id="CHEBI:15378"/>
        <dbReference type="ChEBI" id="CHEBI:16526"/>
        <dbReference type="ChEBI" id="CHEBI:17544"/>
        <dbReference type="EC" id="4.2.1.1"/>
    </reaction>
</comment>
<evidence type="ECO:0000313" key="30">
    <source>
        <dbReference type="Proteomes" id="UP000488956"/>
    </source>
</evidence>
<keyword evidence="5 9" id="KW-0479">Metal-binding</keyword>
<evidence type="ECO:0000313" key="21">
    <source>
        <dbReference type="Proteomes" id="UP000429523"/>
    </source>
</evidence>
<evidence type="ECO:0000313" key="14">
    <source>
        <dbReference type="EMBL" id="KAE9101167.1"/>
    </source>
</evidence>
<evidence type="ECO:0000313" key="27">
    <source>
        <dbReference type="Proteomes" id="UP000460718"/>
    </source>
</evidence>
<evidence type="ECO:0000313" key="17">
    <source>
        <dbReference type="EMBL" id="KAE9217612.1"/>
    </source>
</evidence>
<dbReference type="GO" id="GO:0004089">
    <property type="term" value="F:carbonate dehydratase activity"/>
    <property type="evidence" value="ECO:0007669"/>
    <property type="project" value="UniProtKB-UniRule"/>
</dbReference>
<reference evidence="21 22" key="1">
    <citation type="submission" date="2018-08" db="EMBL/GenBank/DDBJ databases">
        <title>Genomic investigation of the strawberry pathogen Phytophthora fragariae indicates pathogenicity is determined by transcriptional variation in three key races.</title>
        <authorList>
            <person name="Adams T.M."/>
            <person name="Armitage A.D."/>
            <person name="Sobczyk M.K."/>
            <person name="Bates H.J."/>
            <person name="Dunwell J.M."/>
            <person name="Nellist C.F."/>
            <person name="Harrison R.J."/>
        </authorList>
    </citation>
    <scope>NUCLEOTIDE SEQUENCE [LARGE SCALE GENOMIC DNA]</scope>
    <source>
        <strain evidence="19 23">A4</strain>
        <strain evidence="18 24">BC-1</strain>
        <strain evidence="17 28">BC-23</strain>
        <strain evidence="16 22">NOV-27</strain>
        <strain evidence="15 25">NOV-5</strain>
        <strain evidence="13 26">NOV-71</strain>
        <strain evidence="20 29">NOV-77</strain>
        <strain evidence="11 21">NOV-9</strain>
        <strain evidence="14 30">ONT-3</strain>
        <strain evidence="12 27">SCRP245</strain>
    </source>
</reference>
<dbReference type="GO" id="GO:0008270">
    <property type="term" value="F:zinc ion binding"/>
    <property type="evidence" value="ECO:0007669"/>
    <property type="project" value="UniProtKB-UniRule"/>
</dbReference>
<dbReference type="Proteomes" id="UP000437068">
    <property type="component" value="Unassembled WGS sequence"/>
</dbReference>
<evidence type="ECO:0000313" key="22">
    <source>
        <dbReference type="Proteomes" id="UP000433483"/>
    </source>
</evidence>
<dbReference type="EC" id="4.2.1.1" evidence="4 9"/>
<evidence type="ECO:0000313" key="16">
    <source>
        <dbReference type="EMBL" id="KAE9201656.1"/>
    </source>
</evidence>
<dbReference type="SUPFAM" id="SSF51069">
    <property type="entry name" value="Carbonic anhydrase"/>
    <property type="match status" value="1"/>
</dbReference>
<dbReference type="EMBL" id="QXGD01000967">
    <property type="protein sequence ID" value="KAE9218753.1"/>
    <property type="molecule type" value="Genomic_DNA"/>
</dbReference>
<dbReference type="EMBL" id="QXGB01000897">
    <property type="protein sequence ID" value="KAE9201656.1"/>
    <property type="molecule type" value="Genomic_DNA"/>
</dbReference>
<organism evidence="16 22">
    <name type="scientific">Phytophthora fragariae</name>
    <dbReference type="NCBI Taxonomy" id="53985"/>
    <lineage>
        <taxon>Eukaryota</taxon>
        <taxon>Sar</taxon>
        <taxon>Stramenopiles</taxon>
        <taxon>Oomycota</taxon>
        <taxon>Peronosporomycetes</taxon>
        <taxon>Peronosporales</taxon>
        <taxon>Peronosporaceae</taxon>
        <taxon>Phytophthora</taxon>
    </lineage>
</organism>
<dbReference type="Proteomes" id="UP000440732">
    <property type="component" value="Unassembled WGS sequence"/>
</dbReference>